<comment type="caution">
    <text evidence="1">The sequence shown here is derived from an EMBL/GenBank/DDBJ whole genome shotgun (WGS) entry which is preliminary data.</text>
</comment>
<dbReference type="STRING" id="1235802.C823_03455"/>
<name>N2A4A0_9FIRM</name>
<keyword evidence="2" id="KW-1185">Reference proteome</keyword>
<evidence type="ECO:0000313" key="1">
    <source>
        <dbReference type="EMBL" id="EMZ24177.1"/>
    </source>
</evidence>
<evidence type="ECO:0000313" key="2">
    <source>
        <dbReference type="Proteomes" id="UP000012589"/>
    </source>
</evidence>
<dbReference type="Proteomes" id="UP000012589">
    <property type="component" value="Unassembled WGS sequence"/>
</dbReference>
<dbReference type="PATRIC" id="fig|1235802.3.peg.3639"/>
<protein>
    <submittedName>
        <fullName evidence="1">Uncharacterized protein</fullName>
    </submittedName>
</protein>
<sequence length="51" mass="6334">MLLFYVLLLCNMQDGNYKIYFDKNKYKIDKNTLLFKRIIIQYKCHRIETII</sequence>
<reference evidence="1 2" key="1">
    <citation type="journal article" date="2014" name="Genome Announc.">
        <title>Draft genome sequences of the altered schaedler flora, a defined bacterial community from gnotobiotic mice.</title>
        <authorList>
            <person name="Wannemuehler M.J."/>
            <person name="Overstreet A.M."/>
            <person name="Ward D.V."/>
            <person name="Phillips G.J."/>
        </authorList>
    </citation>
    <scope>NUCLEOTIDE SEQUENCE [LARGE SCALE GENOMIC DNA]</scope>
    <source>
        <strain evidence="1 2">ASF492</strain>
    </source>
</reference>
<dbReference type="AlphaFoldDB" id="N2A4A0"/>
<gene>
    <name evidence="1" type="ORF">C823_03455</name>
</gene>
<proteinExistence type="predicted"/>
<dbReference type="HOGENOM" id="CLU_3098924_0_0_9"/>
<organism evidence="1 2">
    <name type="scientific">Eubacterium plexicaudatum ASF492</name>
    <dbReference type="NCBI Taxonomy" id="1235802"/>
    <lineage>
        <taxon>Bacteria</taxon>
        <taxon>Bacillati</taxon>
        <taxon>Bacillota</taxon>
        <taxon>Clostridia</taxon>
        <taxon>Eubacteriales</taxon>
        <taxon>Eubacteriaceae</taxon>
        <taxon>Eubacterium</taxon>
    </lineage>
</organism>
<accession>N2A4A0</accession>
<dbReference type="EMBL" id="AQFT01000100">
    <property type="protein sequence ID" value="EMZ24177.1"/>
    <property type="molecule type" value="Genomic_DNA"/>
</dbReference>